<evidence type="ECO:0000256" key="1">
    <source>
        <dbReference type="SAM" id="MobiDB-lite"/>
    </source>
</evidence>
<sequence length="73" mass="8007">QDYSMEENKPPSAKLKQAKLPFFKNTPVTVKSNILGQGKKRRNSSSSCLDSPTKSSKPGKPLNLIAVDNTECQ</sequence>
<dbReference type="EMBL" id="HACG01053098">
    <property type="protein sequence ID" value="CEK99969.1"/>
    <property type="molecule type" value="Transcribed_RNA"/>
</dbReference>
<dbReference type="AlphaFoldDB" id="A0A0B7C3E5"/>
<organism evidence="2">
    <name type="scientific">Arion vulgaris</name>
    <dbReference type="NCBI Taxonomy" id="1028688"/>
    <lineage>
        <taxon>Eukaryota</taxon>
        <taxon>Metazoa</taxon>
        <taxon>Spiralia</taxon>
        <taxon>Lophotrochozoa</taxon>
        <taxon>Mollusca</taxon>
        <taxon>Gastropoda</taxon>
        <taxon>Heterobranchia</taxon>
        <taxon>Euthyneura</taxon>
        <taxon>Panpulmonata</taxon>
        <taxon>Eupulmonata</taxon>
        <taxon>Stylommatophora</taxon>
        <taxon>Helicina</taxon>
        <taxon>Arionoidea</taxon>
        <taxon>Arionidae</taxon>
        <taxon>Arion</taxon>
    </lineage>
</organism>
<feature type="region of interest" description="Disordered" evidence="1">
    <location>
        <begin position="31"/>
        <end position="73"/>
    </location>
</feature>
<protein>
    <submittedName>
        <fullName evidence="2">Uncharacterized protein</fullName>
    </submittedName>
</protein>
<feature type="non-terminal residue" evidence="2">
    <location>
        <position position="73"/>
    </location>
</feature>
<feature type="compositionally biased region" description="Polar residues" evidence="1">
    <location>
        <begin position="44"/>
        <end position="56"/>
    </location>
</feature>
<evidence type="ECO:0000313" key="2">
    <source>
        <dbReference type="EMBL" id="CEK99969.1"/>
    </source>
</evidence>
<accession>A0A0B7C3E5</accession>
<gene>
    <name evidence="2" type="primary">ORF222548</name>
</gene>
<reference evidence="2" key="1">
    <citation type="submission" date="2014-12" db="EMBL/GenBank/DDBJ databases">
        <title>Insight into the proteome of Arion vulgaris.</title>
        <authorList>
            <person name="Aradska J."/>
            <person name="Bulat T."/>
            <person name="Smidak R."/>
            <person name="Sarate P."/>
            <person name="Gangsoo J."/>
            <person name="Sialana F."/>
            <person name="Bilban M."/>
            <person name="Lubec G."/>
        </authorList>
    </citation>
    <scope>NUCLEOTIDE SEQUENCE</scope>
    <source>
        <tissue evidence="2">Skin</tissue>
    </source>
</reference>
<proteinExistence type="predicted"/>
<name>A0A0B7C3E5_9EUPU</name>
<feature type="non-terminal residue" evidence="2">
    <location>
        <position position="1"/>
    </location>
</feature>